<organism evidence="11 12">
    <name type="scientific">Lachancea mirantina</name>
    <dbReference type="NCBI Taxonomy" id="1230905"/>
    <lineage>
        <taxon>Eukaryota</taxon>
        <taxon>Fungi</taxon>
        <taxon>Dikarya</taxon>
        <taxon>Ascomycota</taxon>
        <taxon>Saccharomycotina</taxon>
        <taxon>Saccharomycetes</taxon>
        <taxon>Saccharomycetales</taxon>
        <taxon>Saccharomycetaceae</taxon>
        <taxon>Lachancea</taxon>
    </lineage>
</organism>
<dbReference type="PROSITE" id="PS00108">
    <property type="entry name" value="PROTEIN_KINASE_ST"/>
    <property type="match status" value="1"/>
</dbReference>
<dbReference type="PROSITE" id="PS50011">
    <property type="entry name" value="PROTEIN_KINASE_DOM"/>
    <property type="match status" value="1"/>
</dbReference>
<dbReference type="Proteomes" id="UP000191024">
    <property type="component" value="Chromosome D"/>
</dbReference>
<keyword evidence="5" id="KW-0418">Kinase</keyword>
<evidence type="ECO:0000256" key="5">
    <source>
        <dbReference type="ARBA" id="ARBA00022777"/>
    </source>
</evidence>
<dbReference type="PROSITE" id="PS00107">
    <property type="entry name" value="PROTEIN_KINASE_ATP"/>
    <property type="match status" value="1"/>
</dbReference>
<dbReference type="SMART" id="SM00220">
    <property type="entry name" value="S_TKc"/>
    <property type="match status" value="1"/>
</dbReference>
<dbReference type="STRING" id="1230905.A0A1G4JB66"/>
<dbReference type="AlphaFoldDB" id="A0A1G4JB66"/>
<keyword evidence="6 7" id="KW-0067">ATP-binding</keyword>
<evidence type="ECO:0000256" key="9">
    <source>
        <dbReference type="SAM" id="MobiDB-lite"/>
    </source>
</evidence>
<dbReference type="InterPro" id="IPR017441">
    <property type="entry name" value="Protein_kinase_ATP_BS"/>
</dbReference>
<name>A0A1G4JB66_9SACH</name>
<dbReference type="PANTHER" id="PTHR24346">
    <property type="entry name" value="MAP/MICROTUBULE AFFINITY-REGULATING KINASE"/>
    <property type="match status" value="1"/>
</dbReference>
<accession>A0A1G4JB66</accession>
<gene>
    <name evidence="11" type="ORF">LAMI_0D04610G</name>
</gene>
<evidence type="ECO:0000256" key="7">
    <source>
        <dbReference type="PROSITE-ProRule" id="PRU10141"/>
    </source>
</evidence>
<proteinExistence type="inferred from homology"/>
<protein>
    <submittedName>
        <fullName evidence="11">LAMI_0D04610g1_1</fullName>
    </submittedName>
</protein>
<comment type="similarity">
    <text evidence="1">Belongs to the protein kinase superfamily. CAMK Ser/Thr protein kinase family. NIM1 subfamily.</text>
</comment>
<evidence type="ECO:0000256" key="1">
    <source>
        <dbReference type="ARBA" id="ARBA00010791"/>
    </source>
</evidence>
<dbReference type="InterPro" id="IPR011009">
    <property type="entry name" value="Kinase-like_dom_sf"/>
</dbReference>
<dbReference type="GO" id="GO:0004674">
    <property type="term" value="F:protein serine/threonine kinase activity"/>
    <property type="evidence" value="ECO:0007669"/>
    <property type="project" value="UniProtKB-KW"/>
</dbReference>
<feature type="compositionally biased region" description="Low complexity" evidence="9">
    <location>
        <begin position="393"/>
        <end position="419"/>
    </location>
</feature>
<evidence type="ECO:0000256" key="3">
    <source>
        <dbReference type="ARBA" id="ARBA00022679"/>
    </source>
</evidence>
<evidence type="ECO:0000256" key="4">
    <source>
        <dbReference type="ARBA" id="ARBA00022741"/>
    </source>
</evidence>
<dbReference type="OrthoDB" id="541276at2759"/>
<evidence type="ECO:0000313" key="12">
    <source>
        <dbReference type="Proteomes" id="UP000191024"/>
    </source>
</evidence>
<dbReference type="GO" id="GO:0035556">
    <property type="term" value="P:intracellular signal transduction"/>
    <property type="evidence" value="ECO:0007669"/>
    <property type="project" value="TreeGrafter"/>
</dbReference>
<dbReference type="GO" id="GO:0005737">
    <property type="term" value="C:cytoplasm"/>
    <property type="evidence" value="ECO:0007669"/>
    <property type="project" value="TreeGrafter"/>
</dbReference>
<feature type="region of interest" description="Disordered" evidence="9">
    <location>
        <begin position="383"/>
        <end position="425"/>
    </location>
</feature>
<dbReference type="Gene3D" id="3.30.200.20">
    <property type="entry name" value="Phosphorylase Kinase, domain 1"/>
    <property type="match status" value="1"/>
</dbReference>
<evidence type="ECO:0000256" key="2">
    <source>
        <dbReference type="ARBA" id="ARBA00022527"/>
    </source>
</evidence>
<dbReference type="InterPro" id="IPR008271">
    <property type="entry name" value="Ser/Thr_kinase_AS"/>
</dbReference>
<dbReference type="EMBL" id="LT598463">
    <property type="protein sequence ID" value="SCU87069.1"/>
    <property type="molecule type" value="Genomic_DNA"/>
</dbReference>
<evidence type="ECO:0000256" key="8">
    <source>
        <dbReference type="RuleBase" id="RU000304"/>
    </source>
</evidence>
<reference evidence="11 12" key="1">
    <citation type="submission" date="2016-03" db="EMBL/GenBank/DDBJ databases">
        <authorList>
            <person name="Devillers H."/>
        </authorList>
    </citation>
    <scope>NUCLEOTIDE SEQUENCE [LARGE SCALE GENOMIC DNA]</scope>
    <source>
        <strain evidence="11">CBS 11717</strain>
    </source>
</reference>
<keyword evidence="3" id="KW-0808">Transferase</keyword>
<keyword evidence="2 8" id="KW-0723">Serine/threonine-protein kinase</keyword>
<evidence type="ECO:0000259" key="10">
    <source>
        <dbReference type="PROSITE" id="PS50011"/>
    </source>
</evidence>
<dbReference type="Pfam" id="PF00069">
    <property type="entry name" value="Pkinase"/>
    <property type="match status" value="1"/>
</dbReference>
<feature type="binding site" evidence="7">
    <location>
        <position position="43"/>
    </location>
    <ligand>
        <name>ATP</name>
        <dbReference type="ChEBI" id="CHEBI:30616"/>
    </ligand>
</feature>
<keyword evidence="4 7" id="KW-0547">Nucleotide-binding</keyword>
<dbReference type="GO" id="GO:0005524">
    <property type="term" value="F:ATP binding"/>
    <property type="evidence" value="ECO:0007669"/>
    <property type="project" value="UniProtKB-UniRule"/>
</dbReference>
<dbReference type="PANTHER" id="PTHR24346:SF82">
    <property type="entry name" value="KP78A-RELATED"/>
    <property type="match status" value="1"/>
</dbReference>
<sequence length="463" mass="49833">MLNNCQINNFKITRQIGAGAYGLVFHATDVITENEYAIKAVVKTAGGLAGGVADGGAAAAAPAAVLRTQLYHYFKSFQNAVFLPAVDLASIAALTDEQLARAPHFRELALHLRVHAHPAVVTVHQVLESPLATFVVMDHFERDLFTAIVDHRHFAGDGRRVKKAFLQLCSALRYCHAQGVYHCDIKPENVLLDARDNVYLCDFGLATRAPRLPASVCVGSSYYMAPERVGVRQADAAASAALADAGAADAAPAAPTVPTAAGDVWSLGVILINLTCIRNPWPKASIQDDATFQYYARDPLVLKRILPVSNDLCAILNAVLQIDPLKRISLEELASRVASCASFTTSGPLAHVDVLEPRVVHDFVAGDDGVALRSMLYGYLHSDSDPEQDYPNGQAAADDSSDFGGVSSVVTTPTGSVDGSEQRPLHKRQLHELQSQPFSVAYLQLNESTATNYSTGSRWLPQY</sequence>
<keyword evidence="12" id="KW-1185">Reference proteome</keyword>
<evidence type="ECO:0000313" key="11">
    <source>
        <dbReference type="EMBL" id="SCU87069.1"/>
    </source>
</evidence>
<feature type="domain" description="Protein kinase" evidence="10">
    <location>
        <begin position="10"/>
        <end position="344"/>
    </location>
</feature>
<dbReference type="SUPFAM" id="SSF56112">
    <property type="entry name" value="Protein kinase-like (PK-like)"/>
    <property type="match status" value="1"/>
</dbReference>
<dbReference type="InterPro" id="IPR000719">
    <property type="entry name" value="Prot_kinase_dom"/>
</dbReference>
<evidence type="ECO:0000256" key="6">
    <source>
        <dbReference type="ARBA" id="ARBA00022840"/>
    </source>
</evidence>
<dbReference type="Gene3D" id="1.10.510.10">
    <property type="entry name" value="Transferase(Phosphotransferase) domain 1"/>
    <property type="match status" value="1"/>
</dbReference>